<proteinExistence type="predicted"/>
<reference evidence="1" key="1">
    <citation type="submission" date="2021-01" db="EMBL/GenBank/DDBJ databases">
        <title>Whole genome shotgun sequence of Planobispora takensis NBRC 109077.</title>
        <authorList>
            <person name="Komaki H."/>
            <person name="Tamura T."/>
        </authorList>
    </citation>
    <scope>NUCLEOTIDE SEQUENCE</scope>
    <source>
        <strain evidence="1">NBRC 109077</strain>
    </source>
</reference>
<dbReference type="Proteomes" id="UP000634476">
    <property type="component" value="Unassembled WGS sequence"/>
</dbReference>
<comment type="caution">
    <text evidence="1">The sequence shown here is derived from an EMBL/GenBank/DDBJ whole genome shotgun (WGS) entry which is preliminary data.</text>
</comment>
<protein>
    <submittedName>
        <fullName evidence="1">Uncharacterized protein</fullName>
    </submittedName>
</protein>
<evidence type="ECO:0000313" key="2">
    <source>
        <dbReference type="Proteomes" id="UP000634476"/>
    </source>
</evidence>
<dbReference type="AlphaFoldDB" id="A0A8J3T681"/>
<sequence>MSTDRLADLVLRAAVACQCRTDSSTSCGRPHKPTGGICLVVRSPEKPLHIVPRADVPLTRAATLPTAELMVLCDACHAALLAERRRARTRAVPVPDALF</sequence>
<evidence type="ECO:0000313" key="1">
    <source>
        <dbReference type="EMBL" id="GII01744.1"/>
    </source>
</evidence>
<accession>A0A8J3T681</accession>
<dbReference type="EMBL" id="BOOK01000027">
    <property type="protein sequence ID" value="GII01744.1"/>
    <property type="molecule type" value="Genomic_DNA"/>
</dbReference>
<organism evidence="1 2">
    <name type="scientific">Planobispora takensis</name>
    <dbReference type="NCBI Taxonomy" id="1367882"/>
    <lineage>
        <taxon>Bacteria</taxon>
        <taxon>Bacillati</taxon>
        <taxon>Actinomycetota</taxon>
        <taxon>Actinomycetes</taxon>
        <taxon>Streptosporangiales</taxon>
        <taxon>Streptosporangiaceae</taxon>
        <taxon>Planobispora</taxon>
    </lineage>
</organism>
<gene>
    <name evidence="1" type="ORF">Pta02_37520</name>
</gene>
<name>A0A8J3T681_9ACTN</name>
<dbReference type="RefSeq" id="WP_203876115.1">
    <property type="nucleotide sequence ID" value="NZ_BOOK01000027.1"/>
</dbReference>
<keyword evidence="2" id="KW-1185">Reference proteome</keyword>